<sequence>MSIGMTTIAGSLPHELLQPILRHVLGDDFDACGSPDWLPTPYKHSLSQQTDFPRDPAYRPLLFHRSPLLPPSLVNRHWSDAANTILFESISVNGTGQADALYRVLSTSPMHTSLVWCLDFGGYRIPVGEPNMCAEIIKACSQLQHLHLGPQSQHPLHEIRMALSKCVHLRRLCLYPSCDKPYFSMSELLELMTHWPHLENLYLYWSPISPPSWLKERNYLLPSRVSKVLSFGILPIRVYYDNSSQTSEVLDAMLSSKNSLRHLHLQYLCLKSEFQAEFDRAKNADMPPSFYNALPTLTRLRFLKLTDTFFPPNLLTKVLPPSLEMLVIFLFPEDYRALASALENCGWLPRLRSLTVQAPSPPRHPIRYYSHEKETERVARQCEIRKCEWHLIVLGYIYGT</sequence>
<dbReference type="InterPro" id="IPR032675">
    <property type="entry name" value="LRR_dom_sf"/>
</dbReference>
<dbReference type="InParanoid" id="A0A067P8G9"/>
<evidence type="ECO:0000313" key="2">
    <source>
        <dbReference type="Proteomes" id="UP000027265"/>
    </source>
</evidence>
<proteinExistence type="predicted"/>
<dbReference type="Gene3D" id="3.80.10.10">
    <property type="entry name" value="Ribonuclease Inhibitor"/>
    <property type="match status" value="1"/>
</dbReference>
<name>A0A067P8G9_9AGAM</name>
<dbReference type="AlphaFoldDB" id="A0A067P8G9"/>
<dbReference type="SUPFAM" id="SSF52047">
    <property type="entry name" value="RNI-like"/>
    <property type="match status" value="1"/>
</dbReference>
<dbReference type="Proteomes" id="UP000027265">
    <property type="component" value="Unassembled WGS sequence"/>
</dbReference>
<evidence type="ECO:0000313" key="1">
    <source>
        <dbReference type="EMBL" id="KDQ51203.1"/>
    </source>
</evidence>
<dbReference type="EMBL" id="KL197750">
    <property type="protein sequence ID" value="KDQ51203.1"/>
    <property type="molecule type" value="Genomic_DNA"/>
</dbReference>
<keyword evidence="2" id="KW-1185">Reference proteome</keyword>
<dbReference type="HOGENOM" id="CLU_688993_0_0_1"/>
<reference evidence="2" key="1">
    <citation type="journal article" date="2014" name="Proc. Natl. Acad. Sci. U.S.A.">
        <title>Extensive sampling of basidiomycete genomes demonstrates inadequacy of the white-rot/brown-rot paradigm for wood decay fungi.</title>
        <authorList>
            <person name="Riley R."/>
            <person name="Salamov A.A."/>
            <person name="Brown D.W."/>
            <person name="Nagy L.G."/>
            <person name="Floudas D."/>
            <person name="Held B.W."/>
            <person name="Levasseur A."/>
            <person name="Lombard V."/>
            <person name="Morin E."/>
            <person name="Otillar R."/>
            <person name="Lindquist E.A."/>
            <person name="Sun H."/>
            <person name="LaButti K.M."/>
            <person name="Schmutz J."/>
            <person name="Jabbour D."/>
            <person name="Luo H."/>
            <person name="Baker S.E."/>
            <person name="Pisabarro A.G."/>
            <person name="Walton J.D."/>
            <person name="Blanchette R.A."/>
            <person name="Henrissat B."/>
            <person name="Martin F."/>
            <person name="Cullen D."/>
            <person name="Hibbett D.S."/>
            <person name="Grigoriev I.V."/>
        </authorList>
    </citation>
    <scope>NUCLEOTIDE SEQUENCE [LARGE SCALE GENOMIC DNA]</scope>
    <source>
        <strain evidence="2">MUCL 33604</strain>
    </source>
</reference>
<accession>A0A067P8G9</accession>
<organism evidence="1 2">
    <name type="scientific">Jaapia argillacea MUCL 33604</name>
    <dbReference type="NCBI Taxonomy" id="933084"/>
    <lineage>
        <taxon>Eukaryota</taxon>
        <taxon>Fungi</taxon>
        <taxon>Dikarya</taxon>
        <taxon>Basidiomycota</taxon>
        <taxon>Agaricomycotina</taxon>
        <taxon>Agaricomycetes</taxon>
        <taxon>Agaricomycetidae</taxon>
        <taxon>Jaapiales</taxon>
        <taxon>Jaapiaceae</taxon>
        <taxon>Jaapia</taxon>
    </lineage>
</organism>
<evidence type="ECO:0008006" key="3">
    <source>
        <dbReference type="Google" id="ProtNLM"/>
    </source>
</evidence>
<protein>
    <recommendedName>
        <fullName evidence="3">F-box domain-containing protein</fullName>
    </recommendedName>
</protein>
<gene>
    <name evidence="1" type="ORF">JAAARDRAFT_199243</name>
</gene>